<reference evidence="2" key="1">
    <citation type="submission" date="2023-04" db="EMBL/GenBank/DDBJ databases">
        <title>Phytophthora lilii NBRC 32176.</title>
        <authorList>
            <person name="Ichikawa N."/>
            <person name="Sato H."/>
            <person name="Tonouchi N."/>
        </authorList>
    </citation>
    <scope>NUCLEOTIDE SEQUENCE</scope>
    <source>
        <strain evidence="2">NBRC 32176</strain>
    </source>
</reference>
<protein>
    <submittedName>
        <fullName evidence="2">Unnamed protein product</fullName>
    </submittedName>
</protein>
<keyword evidence="3" id="KW-1185">Reference proteome</keyword>
<keyword evidence="1" id="KW-0812">Transmembrane</keyword>
<comment type="caution">
    <text evidence="2">The sequence shown here is derived from an EMBL/GenBank/DDBJ whole genome shotgun (WGS) entry which is preliminary data.</text>
</comment>
<feature type="transmembrane region" description="Helical" evidence="1">
    <location>
        <begin position="1263"/>
        <end position="1282"/>
    </location>
</feature>
<organism evidence="2 3">
    <name type="scientific">Phytophthora lilii</name>
    <dbReference type="NCBI Taxonomy" id="2077276"/>
    <lineage>
        <taxon>Eukaryota</taxon>
        <taxon>Sar</taxon>
        <taxon>Stramenopiles</taxon>
        <taxon>Oomycota</taxon>
        <taxon>Peronosporomycetes</taxon>
        <taxon>Peronosporales</taxon>
        <taxon>Peronosporaceae</taxon>
        <taxon>Phytophthora</taxon>
    </lineage>
</organism>
<evidence type="ECO:0000313" key="3">
    <source>
        <dbReference type="Proteomes" id="UP001165083"/>
    </source>
</evidence>
<evidence type="ECO:0000256" key="1">
    <source>
        <dbReference type="SAM" id="Phobius"/>
    </source>
</evidence>
<dbReference type="Proteomes" id="UP001165083">
    <property type="component" value="Unassembled WGS sequence"/>
</dbReference>
<keyword evidence="1" id="KW-0472">Membrane</keyword>
<dbReference type="OrthoDB" id="7250310at2759"/>
<proteinExistence type="predicted"/>
<name>A0A9W6U0Z6_9STRA</name>
<gene>
    <name evidence="2" type="ORF">Plil01_000963300</name>
</gene>
<accession>A0A9W6U0Z6</accession>
<keyword evidence="1" id="KW-1133">Transmembrane helix</keyword>
<dbReference type="EMBL" id="BSXW01000486">
    <property type="protein sequence ID" value="GMF23748.1"/>
    <property type="molecule type" value="Genomic_DNA"/>
</dbReference>
<evidence type="ECO:0000313" key="2">
    <source>
        <dbReference type="EMBL" id="GMF23748.1"/>
    </source>
</evidence>
<sequence length="1304" mass="135081">MSAPAPAIRLLLEVVCSCPGDQTLVGGLCSCPGDQTLVDFVCSCPGDQTLVGGVCSCPGDQTIVDNVCSCPGDQTLVGGLCSCPGDQTLIDEVCSCPGDQTLIGGVCSCPGDQTLGLSGCACPGGQTLVDNVCSCPGDQTLVGGVCSCPGDQTLVSDVCSCPGDQTLVGGLCSCPGDQTLMSGLCSCPGDQTLVGGVCSCPGDQTLVGGLCSCPGDQTLVGGVCSCPGDQTLMGGLCSCPGDQTLAGGVCSCPGDQTLMGGLCSCPGDQTLVGGVCSCPGDQTLMGGLCSCPGDQTLVGGVCSCPGDQTLVSDVCSCPGDQTLVDDVCSCPGDQTLVDDVCSCPGDQTLVGGVCSCPGDQTLIGGVCSCPGDQTLVSDVCSCPGDQTLIGGLCSCPGDQTLVGGLCSCPGDQTLIGGVCSCPGDQTLVGGVCSCPGDQSLILGLSGFVCSCPGDQTLVGGVCSCPGDQTLVSGVCSCPGDQTLVGGVCSCPGDQTLIDDVCSCPGDQTLVDDVCSCPGDQTLIGNVCSCPGDQTLVSDVCSCPGDQTLVGGVCSCPGDQTLVDDVCSCPEGLSLILGVCSCPEGEHLEGNECVPTCFWKANNVGFECAWSDPDKDSLKLKDDCSVHGPVPKDGYVNDGRTNANDADHTDPVISITATKEGDLVGVSHKAIWKDYAFTPETLENEVAFSSFGVFDLSLTATDYRHTSTCTGCIAIVDNYPPTAKDKCTATDSQATPVSYSASNLDDAIAEEAKFTSFYDPDNIINNGVYDSATGANERCDATSGTIQNFFETIPSPIGSVDTTCFDSNFVTDLLDETPSFSPLLLTDVELNALQCTRCCSKSLTLQEYYYDYKCGTAFEDTEKKTSVSPDSCSFGYCLNMPGDTLVTATASITSTANTKTGTIIAGLPTPIVPGSNDIHRSITCPTFSSTCPYTSLVKDLFDHSAQWGVTVPGTYDVDDYVFWRYSVGTESWVSWDDTASLSFTEPETEVYVEAWTHCGKVFEDTFKVILHAHSPRDVCGRFNDMWTDVTSIPRKDGSHICAYPNSDFALMQFAYDSEVGMAHDPNTVKGKYTNVKCYVKLADSGELSSVTRAEVPLSWTPGVNGRIEVTKQLALEMVHDPDTEDNTDVSVECEFTFTHYDATTAETDICPHSFSITDCDRAEIETYAAESVCKAGECMSPTGTPGPMEACGGSVFTTESYVTQEKTLTGDCCDECSTTLTCATLAESSPVGGIQRCEAASAPLLFMMALRGEADWKQAATPSVLLALLGVSALVAVVVLVVIKRRKAAVARATNEYDVYYPLLE</sequence>